<keyword evidence="2" id="KW-1133">Transmembrane helix</keyword>
<keyword evidence="1" id="KW-0547">Nucleotide-binding</keyword>
<keyword evidence="1" id="KW-0067">ATP-binding</keyword>
<keyword evidence="2" id="KW-0472">Membrane</keyword>
<dbReference type="OrthoDB" id="9775266at2"/>
<evidence type="ECO:0000256" key="2">
    <source>
        <dbReference type="SAM" id="Phobius"/>
    </source>
</evidence>
<comment type="caution">
    <text evidence="4">The sequence shown here is derived from an EMBL/GenBank/DDBJ whole genome shotgun (WGS) entry which is preliminary data.</text>
</comment>
<dbReference type="InterPro" id="IPR011761">
    <property type="entry name" value="ATP-grasp"/>
</dbReference>
<dbReference type="AlphaFoldDB" id="A0A369I681"/>
<feature type="transmembrane region" description="Helical" evidence="2">
    <location>
        <begin position="20"/>
        <end position="38"/>
    </location>
</feature>
<proteinExistence type="predicted"/>
<evidence type="ECO:0000313" key="4">
    <source>
        <dbReference type="EMBL" id="RDB02684.1"/>
    </source>
</evidence>
<feature type="domain" description="ATP-grasp" evidence="3">
    <location>
        <begin position="64"/>
        <end position="308"/>
    </location>
</feature>
<name>A0A369I681_9BACT</name>
<keyword evidence="2" id="KW-0812">Transmembrane</keyword>
<protein>
    <recommendedName>
        <fullName evidence="3">ATP-grasp domain-containing protein</fullName>
    </recommendedName>
</protein>
<dbReference type="Gene3D" id="3.30.1490.20">
    <property type="entry name" value="ATP-grasp fold, A domain"/>
    <property type="match status" value="1"/>
</dbReference>
<evidence type="ECO:0000313" key="5">
    <source>
        <dbReference type="Proteomes" id="UP000253141"/>
    </source>
</evidence>
<evidence type="ECO:0000259" key="3">
    <source>
        <dbReference type="PROSITE" id="PS50975"/>
    </source>
</evidence>
<sequence length="347" mass="39764">MLSTLRSPLWLVKLVNYEYWTWWVFFLPLTPYWLYLAIRNRSLTYFTTVNTCIPDGGVFGESKNDILAQIASPFLPAGIFIPQGEVWEVVVEKLKKASIAFPLIVKPDVGGRGFRVHKIDEADQLQRYLKQTPQPVIIQEYVDYELEFGVMYARLPEESKGKITSITQKEFLSVVGDGHSTVGQLLTQNTRARFAMQELQERVKNDWNSVVPKGERRYIQPIGNHCLGTKFLNANHLINQRLESVFDQIALPIEGFYYGRFDLKVSNLEDFYAGRNIKIMELNGATSEPGHVYDPSYTLWKAYRDIMHNMRIVADISAANIRLGVKPTPLGKLLQTSREFFAMSGQL</sequence>
<accession>A0A369I681</accession>
<dbReference type="GO" id="GO:0005524">
    <property type="term" value="F:ATP binding"/>
    <property type="evidence" value="ECO:0007669"/>
    <property type="project" value="UniProtKB-UniRule"/>
</dbReference>
<dbReference type="GO" id="GO:0046872">
    <property type="term" value="F:metal ion binding"/>
    <property type="evidence" value="ECO:0007669"/>
    <property type="project" value="InterPro"/>
</dbReference>
<reference evidence="4 5" key="1">
    <citation type="submission" date="2018-07" db="EMBL/GenBank/DDBJ databases">
        <title>Genome analysis of Runella aurantiaca.</title>
        <authorList>
            <person name="Yang X."/>
        </authorList>
    </citation>
    <scope>NUCLEOTIDE SEQUENCE [LARGE SCALE GENOMIC DNA]</scope>
    <source>
        <strain evidence="4 5">YX9</strain>
    </source>
</reference>
<dbReference type="RefSeq" id="WP_114464255.1">
    <property type="nucleotide sequence ID" value="NZ_QPIW01000038.1"/>
</dbReference>
<evidence type="ECO:0000256" key="1">
    <source>
        <dbReference type="PROSITE-ProRule" id="PRU00409"/>
    </source>
</evidence>
<dbReference type="InterPro" id="IPR013815">
    <property type="entry name" value="ATP_grasp_subdomain_1"/>
</dbReference>
<gene>
    <name evidence="4" type="ORF">DVG78_27675</name>
</gene>
<organism evidence="4 5">
    <name type="scientific">Runella aurantiaca</name>
    <dbReference type="NCBI Taxonomy" id="2282308"/>
    <lineage>
        <taxon>Bacteria</taxon>
        <taxon>Pseudomonadati</taxon>
        <taxon>Bacteroidota</taxon>
        <taxon>Cytophagia</taxon>
        <taxon>Cytophagales</taxon>
        <taxon>Spirosomataceae</taxon>
        <taxon>Runella</taxon>
    </lineage>
</organism>
<dbReference type="EMBL" id="QPIW01000038">
    <property type="protein sequence ID" value="RDB02684.1"/>
    <property type="molecule type" value="Genomic_DNA"/>
</dbReference>
<dbReference type="SUPFAM" id="SSF56059">
    <property type="entry name" value="Glutathione synthetase ATP-binding domain-like"/>
    <property type="match status" value="1"/>
</dbReference>
<keyword evidence="5" id="KW-1185">Reference proteome</keyword>
<dbReference type="PROSITE" id="PS50975">
    <property type="entry name" value="ATP_GRASP"/>
    <property type="match status" value="1"/>
</dbReference>
<dbReference type="Proteomes" id="UP000253141">
    <property type="component" value="Unassembled WGS sequence"/>
</dbReference>